<feature type="non-terminal residue" evidence="1">
    <location>
        <position position="44"/>
    </location>
</feature>
<protein>
    <submittedName>
        <fullName evidence="1">Uncharacterized protein</fullName>
    </submittedName>
</protein>
<comment type="caution">
    <text evidence="1">The sequence shown here is derived from an EMBL/GenBank/DDBJ whole genome shotgun (WGS) entry which is preliminary data.</text>
</comment>
<dbReference type="Proteomes" id="UP000708208">
    <property type="component" value="Unassembled WGS sequence"/>
</dbReference>
<sequence>TEYQYLHFWSNFTPEHSKSFIGASYNREAAVIFNPGPSTSPDSV</sequence>
<gene>
    <name evidence="1" type="ORF">AFUS01_LOCUS4610</name>
</gene>
<feature type="non-terminal residue" evidence="1">
    <location>
        <position position="1"/>
    </location>
</feature>
<reference evidence="1" key="1">
    <citation type="submission" date="2021-06" db="EMBL/GenBank/DDBJ databases">
        <authorList>
            <person name="Hodson N. C."/>
            <person name="Mongue J. A."/>
            <person name="Jaron S. K."/>
        </authorList>
    </citation>
    <scope>NUCLEOTIDE SEQUENCE</scope>
</reference>
<proteinExistence type="predicted"/>
<accession>A0A8J2J7J6</accession>
<dbReference type="EMBL" id="CAJVCH010028817">
    <property type="protein sequence ID" value="CAG7705115.1"/>
    <property type="molecule type" value="Genomic_DNA"/>
</dbReference>
<organism evidence="1 2">
    <name type="scientific">Allacma fusca</name>
    <dbReference type="NCBI Taxonomy" id="39272"/>
    <lineage>
        <taxon>Eukaryota</taxon>
        <taxon>Metazoa</taxon>
        <taxon>Ecdysozoa</taxon>
        <taxon>Arthropoda</taxon>
        <taxon>Hexapoda</taxon>
        <taxon>Collembola</taxon>
        <taxon>Symphypleona</taxon>
        <taxon>Sminthuridae</taxon>
        <taxon>Allacma</taxon>
    </lineage>
</organism>
<evidence type="ECO:0000313" key="2">
    <source>
        <dbReference type="Proteomes" id="UP000708208"/>
    </source>
</evidence>
<dbReference type="AlphaFoldDB" id="A0A8J2J7J6"/>
<evidence type="ECO:0000313" key="1">
    <source>
        <dbReference type="EMBL" id="CAG7705115.1"/>
    </source>
</evidence>
<keyword evidence="2" id="KW-1185">Reference proteome</keyword>
<name>A0A8J2J7J6_9HEXA</name>